<dbReference type="PROSITE" id="PS00393">
    <property type="entry name" value="PEPCASE_2"/>
    <property type="match status" value="1"/>
</dbReference>
<gene>
    <name evidence="10" type="primary">ppc</name>
    <name evidence="13" type="ORF">PLANPX_1679</name>
</gene>
<keyword evidence="14" id="KW-1185">Reference proteome</keyword>
<feature type="active site" evidence="10 11">
    <location>
        <position position="146"/>
    </location>
</feature>
<reference evidence="14" key="1">
    <citation type="submission" date="2019-10" db="EMBL/GenBank/DDBJ databases">
        <title>Lacipirellula parvula gen. nov., sp. nov., representing a lineage of planctomycetes widespread in freshwater anoxic habitats, and description of the family Lacipirellulaceae.</title>
        <authorList>
            <person name="Dedysh S.N."/>
            <person name="Kulichevskaya I.S."/>
            <person name="Beletsky A.V."/>
            <person name="Rakitin A.L."/>
            <person name="Mardanov A.V."/>
            <person name="Ivanova A.A."/>
            <person name="Saltykova V.X."/>
            <person name="Rijpstra W.I.C."/>
            <person name="Sinninghe Damste J.S."/>
            <person name="Ravin N.V."/>
        </authorList>
    </citation>
    <scope>NUCLEOTIDE SEQUENCE [LARGE SCALE GENOMIC DNA]</scope>
    <source>
        <strain evidence="14">PX69</strain>
    </source>
</reference>
<evidence type="ECO:0000256" key="6">
    <source>
        <dbReference type="ARBA" id="ARBA00022842"/>
    </source>
</evidence>
<dbReference type="GO" id="GO:0006099">
    <property type="term" value="P:tricarboxylic acid cycle"/>
    <property type="evidence" value="ECO:0007669"/>
    <property type="project" value="InterPro"/>
</dbReference>
<dbReference type="GO" id="GO:0008964">
    <property type="term" value="F:phosphoenolpyruvate carboxylase activity"/>
    <property type="evidence" value="ECO:0007669"/>
    <property type="project" value="UniProtKB-UniRule"/>
</dbReference>
<evidence type="ECO:0000256" key="10">
    <source>
        <dbReference type="HAMAP-Rule" id="MF_00595"/>
    </source>
</evidence>
<dbReference type="InterPro" id="IPR018129">
    <property type="entry name" value="PEP_COase_Lys_AS"/>
</dbReference>
<evidence type="ECO:0000313" key="13">
    <source>
        <dbReference type="EMBL" id="BBO32067.1"/>
    </source>
</evidence>
<evidence type="ECO:0000256" key="12">
    <source>
        <dbReference type="PROSITE-ProRule" id="PRU10112"/>
    </source>
</evidence>
<dbReference type="AlphaFoldDB" id="A0A5K7X8B8"/>
<evidence type="ECO:0000256" key="1">
    <source>
        <dbReference type="ARBA" id="ARBA00001946"/>
    </source>
</evidence>
<dbReference type="NCBIfam" id="NF000584">
    <property type="entry name" value="PRK00009.1"/>
    <property type="match status" value="1"/>
</dbReference>
<dbReference type="GO" id="GO:0000287">
    <property type="term" value="F:magnesium ion binding"/>
    <property type="evidence" value="ECO:0007669"/>
    <property type="project" value="UniProtKB-UniRule"/>
</dbReference>
<proteinExistence type="inferred from homology"/>
<evidence type="ECO:0000256" key="11">
    <source>
        <dbReference type="PROSITE-ProRule" id="PRU10111"/>
    </source>
</evidence>
<evidence type="ECO:0000256" key="8">
    <source>
        <dbReference type="ARBA" id="ARBA00023300"/>
    </source>
</evidence>
<comment type="catalytic activity">
    <reaction evidence="9 10">
        <text>oxaloacetate + phosphate = phosphoenolpyruvate + hydrogencarbonate</text>
        <dbReference type="Rhea" id="RHEA:28370"/>
        <dbReference type="ChEBI" id="CHEBI:16452"/>
        <dbReference type="ChEBI" id="CHEBI:17544"/>
        <dbReference type="ChEBI" id="CHEBI:43474"/>
        <dbReference type="ChEBI" id="CHEBI:58702"/>
        <dbReference type="EC" id="4.1.1.31"/>
    </reaction>
</comment>
<evidence type="ECO:0000256" key="5">
    <source>
        <dbReference type="ARBA" id="ARBA00022419"/>
    </source>
</evidence>
<comment type="subunit">
    <text evidence="10">Homotetramer.</text>
</comment>
<feature type="active site" evidence="10 12">
    <location>
        <position position="583"/>
    </location>
</feature>
<protein>
    <recommendedName>
        <fullName evidence="5 10">Phosphoenolpyruvate carboxylase</fullName>
        <shortName evidence="10">PEPC</shortName>
        <shortName evidence="10">PEPCase</shortName>
        <ecNumber evidence="4 10">4.1.1.31</ecNumber>
    </recommendedName>
</protein>
<organism evidence="13 14">
    <name type="scientific">Lacipirellula parvula</name>
    <dbReference type="NCBI Taxonomy" id="2650471"/>
    <lineage>
        <taxon>Bacteria</taxon>
        <taxon>Pseudomonadati</taxon>
        <taxon>Planctomycetota</taxon>
        <taxon>Planctomycetia</taxon>
        <taxon>Pirellulales</taxon>
        <taxon>Lacipirellulaceae</taxon>
        <taxon>Lacipirellula</taxon>
    </lineage>
</organism>
<keyword evidence="7 10" id="KW-0456">Lyase</keyword>
<dbReference type="PANTHER" id="PTHR30523:SF6">
    <property type="entry name" value="PHOSPHOENOLPYRUVATE CARBOXYLASE"/>
    <property type="match status" value="1"/>
</dbReference>
<accession>A0A5K7X8B8</accession>
<dbReference type="InterPro" id="IPR021135">
    <property type="entry name" value="PEP_COase"/>
</dbReference>
<dbReference type="InterPro" id="IPR022805">
    <property type="entry name" value="PEP_COase_bac/pln-type"/>
</dbReference>
<comment type="function">
    <text evidence="2 10">Forms oxaloacetate, a four-carbon dicarboxylic acid source for the tricarboxylic acid cycle.</text>
</comment>
<dbReference type="SUPFAM" id="SSF51621">
    <property type="entry name" value="Phosphoenolpyruvate/pyruvate domain"/>
    <property type="match status" value="1"/>
</dbReference>
<evidence type="ECO:0000256" key="9">
    <source>
        <dbReference type="ARBA" id="ARBA00048995"/>
    </source>
</evidence>
<evidence type="ECO:0000256" key="3">
    <source>
        <dbReference type="ARBA" id="ARBA00008346"/>
    </source>
</evidence>
<dbReference type="Proteomes" id="UP000326837">
    <property type="component" value="Chromosome"/>
</dbReference>
<dbReference type="Pfam" id="PF00311">
    <property type="entry name" value="PEPcase"/>
    <property type="match status" value="1"/>
</dbReference>
<keyword evidence="6 10" id="KW-0460">Magnesium</keyword>
<dbReference type="GO" id="GO:0015977">
    <property type="term" value="P:carbon fixation"/>
    <property type="evidence" value="ECO:0007669"/>
    <property type="project" value="UniProtKB-UniRule"/>
</dbReference>
<comment type="cofactor">
    <cofactor evidence="1 10">
        <name>Mg(2+)</name>
        <dbReference type="ChEBI" id="CHEBI:18420"/>
    </cofactor>
</comment>
<dbReference type="GO" id="GO:0006107">
    <property type="term" value="P:oxaloacetate metabolic process"/>
    <property type="evidence" value="ECO:0007669"/>
    <property type="project" value="UniProtKB-UniRule"/>
</dbReference>
<dbReference type="EMBL" id="AP021861">
    <property type="protein sequence ID" value="BBO32067.1"/>
    <property type="molecule type" value="Genomic_DNA"/>
</dbReference>
<dbReference type="PRINTS" id="PR00150">
    <property type="entry name" value="PEPCARBXLASE"/>
</dbReference>
<dbReference type="InterPro" id="IPR015813">
    <property type="entry name" value="Pyrv/PenolPyrv_kinase-like_dom"/>
</dbReference>
<dbReference type="EC" id="4.1.1.31" evidence="4 10"/>
<keyword evidence="8 10" id="KW-0120">Carbon dioxide fixation</keyword>
<dbReference type="PANTHER" id="PTHR30523">
    <property type="entry name" value="PHOSPHOENOLPYRUVATE CARBOXYLASE"/>
    <property type="match status" value="1"/>
</dbReference>
<dbReference type="HAMAP" id="MF_00595">
    <property type="entry name" value="PEPcase_type1"/>
    <property type="match status" value="1"/>
</dbReference>
<name>A0A5K7X8B8_9BACT</name>
<sequence length="921" mass="102856">MAANGDSHSELRREIDDLGRMVGTTITRFAGDAGLELVEKVRGLARSMREGNAEAGASLKSLLAELDEAQLKIVVRSFSIFLELANVAEDRQRIRTLQQREEASFPEPRKESIRDAIAAFKSRGLTASEVQTLVNRVAIELVLTAHPTEAKRRSVRRILRRIHKTLAERDEQQGQSRQQARINRHLQSEMEMLWQTDFIRPRRPTVLDEVMRGLAFLPVLWEEAPALLDELRQALQADYPTVKLQHDPPLIRYGSWMGGDRDGNPFVTPEVTQQTLERLRRTAIDLHLETGRQLSKYLSISDRETPPPPALTEAIRRVGAQFPELAEELKSQRPLESYRQWFHAIEWRLGKTAAVSLAGGATPPPGAYQSASELWADVNVAATALLATRNSTTEAVEVQPWLDQILLFGFHTERLDVRQHSGVYRAVIDELWQAMGVVEAGATLDEATRCDRLLQTIGRPIPTTGVELSPAAKETLDLFTLLRRVGRRFGMSALGGHVISMTEYASDILTVLWLWRASETVDGGDRADAQLLLPIVPLFETIDDLKGAAATFRAMLEKPAYREHLRGLKNQQMIMIGYSDSTKDGGYVAAQWCLFQSQIELQQIADEFGVTLTFFHGRGGALGRGGGPAARSILSLPTEAFSGSLRLTEQGEVLAERYDNPYIAHRHLEQVAWSTLTAVSRRSRQAPTEWQEAMDRLGAESLAAYRKFVDHPAFGEYYRLATPINAIERLPIGSRPSKRKASGRIEDLRAIPWVFSWTQNRCIIPAWYGIGSACEALTTAEPSMAAILANMYRQWSFFTAMIDNASLALAKANMTVFKQYAELAAGIAGADELTASIVAEYDRSRRAILTITGNRELLDEVPWLQRSINIRNGYVDPLNMIQVELLQRAARGAATPERQEELEYLTNLTVKGLSTGMRTTG</sequence>
<keyword evidence="13" id="KW-0670">Pyruvate</keyword>
<evidence type="ECO:0000256" key="7">
    <source>
        <dbReference type="ARBA" id="ARBA00023239"/>
    </source>
</evidence>
<evidence type="ECO:0000313" key="14">
    <source>
        <dbReference type="Proteomes" id="UP000326837"/>
    </source>
</evidence>
<dbReference type="PROSITE" id="PS00781">
    <property type="entry name" value="PEPCASE_1"/>
    <property type="match status" value="1"/>
</dbReference>
<evidence type="ECO:0000256" key="2">
    <source>
        <dbReference type="ARBA" id="ARBA00003670"/>
    </source>
</evidence>
<evidence type="ECO:0000256" key="4">
    <source>
        <dbReference type="ARBA" id="ARBA00012305"/>
    </source>
</evidence>
<dbReference type="KEGG" id="lpav:PLANPX_1679"/>
<dbReference type="RefSeq" id="WP_152098101.1">
    <property type="nucleotide sequence ID" value="NZ_AP021861.1"/>
</dbReference>
<dbReference type="GO" id="GO:0005829">
    <property type="term" value="C:cytosol"/>
    <property type="evidence" value="ECO:0007669"/>
    <property type="project" value="TreeGrafter"/>
</dbReference>
<dbReference type="InterPro" id="IPR033129">
    <property type="entry name" value="PEPCASE_His_AS"/>
</dbReference>
<comment type="similarity">
    <text evidence="3 10">Belongs to the PEPCase type 1 family.</text>
</comment>
<dbReference type="Gene3D" id="1.20.1440.90">
    <property type="entry name" value="Phosphoenolpyruvate/pyruvate domain"/>
    <property type="match status" value="1"/>
</dbReference>